<dbReference type="EMBL" id="KN847900">
    <property type="protein sequence ID" value="KIR41283.1"/>
    <property type="molecule type" value="Genomic_DNA"/>
</dbReference>
<feature type="compositionally biased region" description="Basic and acidic residues" evidence="1">
    <location>
        <begin position="130"/>
        <end position="139"/>
    </location>
</feature>
<dbReference type="OrthoDB" id="2011702at2759"/>
<protein>
    <submittedName>
        <fullName evidence="2">Uncharacterized protein</fullName>
    </submittedName>
</protein>
<evidence type="ECO:0000313" key="3">
    <source>
        <dbReference type="Proteomes" id="UP000053392"/>
    </source>
</evidence>
<organism evidence="2 3">
    <name type="scientific">Cryptococcus deuterogattii Ram5</name>
    <dbReference type="NCBI Taxonomy" id="1296110"/>
    <lineage>
        <taxon>Eukaryota</taxon>
        <taxon>Fungi</taxon>
        <taxon>Dikarya</taxon>
        <taxon>Basidiomycota</taxon>
        <taxon>Agaricomycotina</taxon>
        <taxon>Tremellomycetes</taxon>
        <taxon>Tremellales</taxon>
        <taxon>Cryptococcaceae</taxon>
        <taxon>Cryptococcus</taxon>
        <taxon>Cryptococcus gattii species complex</taxon>
    </lineage>
</organism>
<name>A0A0D0TZ98_9TREE</name>
<gene>
    <name evidence="2" type="ORF">I313_02403</name>
</gene>
<dbReference type="Proteomes" id="UP000053392">
    <property type="component" value="Unassembled WGS sequence"/>
</dbReference>
<evidence type="ECO:0000256" key="1">
    <source>
        <dbReference type="SAM" id="MobiDB-lite"/>
    </source>
</evidence>
<dbReference type="HOGENOM" id="CLU_482324_0_0_1"/>
<evidence type="ECO:0000313" key="2">
    <source>
        <dbReference type="EMBL" id="KIR41283.1"/>
    </source>
</evidence>
<reference evidence="2 3" key="1">
    <citation type="submission" date="2015-01" db="EMBL/GenBank/DDBJ databases">
        <title>The Genome Sequence of Cryptococcus gattii Ram5.</title>
        <authorList>
            <consortium name="The Broad Institute Genomics Platform"/>
            <person name="Cuomo C."/>
            <person name="Litvintseva A."/>
            <person name="Chen Y."/>
            <person name="Heitman J."/>
            <person name="Sun S."/>
            <person name="Springer D."/>
            <person name="Dromer F."/>
            <person name="Young S."/>
            <person name="Zeng Q."/>
            <person name="Gargeya S."/>
            <person name="Abouelleil A."/>
            <person name="Alvarado L."/>
            <person name="Chapman S.B."/>
            <person name="Gainer-Dewar J."/>
            <person name="Goldberg J."/>
            <person name="Griggs A."/>
            <person name="Gujja S."/>
            <person name="Hansen M."/>
            <person name="Howarth C."/>
            <person name="Imamovic A."/>
            <person name="Larimer J."/>
            <person name="Murphy C."/>
            <person name="Naylor J."/>
            <person name="Pearson M."/>
            <person name="Priest M."/>
            <person name="Roberts A."/>
            <person name="Saif S."/>
            <person name="Shea T."/>
            <person name="Sykes S."/>
            <person name="Wortman J."/>
            <person name="Nusbaum C."/>
            <person name="Birren B."/>
        </authorList>
    </citation>
    <scope>NUCLEOTIDE SEQUENCE [LARGE SCALE GENOMIC DNA]</scope>
    <source>
        <strain evidence="2 3">Ram5</strain>
    </source>
</reference>
<feature type="region of interest" description="Disordered" evidence="1">
    <location>
        <begin position="121"/>
        <end position="150"/>
    </location>
</feature>
<sequence length="559" mass="60638">MIPQLLYHSSSPSMYPTNTCSSLLVLRFSGPVRVSSVRITPEGVRCPDGSGVTYPAKWTGQLLFNISSSNPVNALVSTNITYNAALHPVDYPIDMPRGTTSRMMMLRAPVEKLSISVYGYTDEPPGGDATQKDAVDDQKPSNTTSEEEDSSWLWRWAGDSQDSLIDLLNAYTRPEIMSRTLECLDLLSDLDDSIIPSLIERPDALEYLFRLPASTFSSKITNNYKWALHPSVEPLLLTDSPFTPLLQPDTSARHDAAWQHLSLGKAALTCLVDTGVSVMEYDLMRVEKGEEKSNLTRLLEMGEKFAQEGDAEGLNMVLNLLDSAELEIVDSTVAQEYLVRTIPRLSVIAIALSKNGIGKGNDTIRSLKVGEEYARQVVNALLLCSTEIIDGKLTFPIARNLAKPYLPFLEPSDPLRIAFHTSHPSPTTDALSDTDPAARALARLSHAISSSSPSTSPSLSTNPLILPSFSASSSSITHILSPSTLLSFLAPQLTSTLSTAISPPFGIRPAATYASPELQGANAWAGKVYTSHEFRSRELVGLGIGPGGRAASKHVDEYA</sequence>
<keyword evidence="3" id="KW-1185">Reference proteome</keyword>
<accession>A0A0D0TZ98</accession>
<dbReference type="AlphaFoldDB" id="A0A0D0TZ98"/>
<proteinExistence type="predicted"/>